<sequence>MTLAQTRSTLETRTAIDGKSIDEHNKMLALDLAMKYINAGLINKMVITLTSWRHPGNPSKGFMLCRPFRRR</sequence>
<evidence type="ECO:0000313" key="1">
    <source>
        <dbReference type="EnsemblMetazoa" id="GPAI014980-PA"/>
    </source>
</evidence>
<name>A0A1A9ZHS0_GLOPL</name>
<dbReference type="AlphaFoldDB" id="A0A1A9ZHS0"/>
<protein>
    <submittedName>
        <fullName evidence="1">Uncharacterized protein</fullName>
    </submittedName>
</protein>
<dbReference type="Proteomes" id="UP000092445">
    <property type="component" value="Unassembled WGS sequence"/>
</dbReference>
<proteinExistence type="predicted"/>
<organism evidence="1 2">
    <name type="scientific">Glossina pallidipes</name>
    <name type="common">Tsetse fly</name>
    <dbReference type="NCBI Taxonomy" id="7398"/>
    <lineage>
        <taxon>Eukaryota</taxon>
        <taxon>Metazoa</taxon>
        <taxon>Ecdysozoa</taxon>
        <taxon>Arthropoda</taxon>
        <taxon>Hexapoda</taxon>
        <taxon>Insecta</taxon>
        <taxon>Pterygota</taxon>
        <taxon>Neoptera</taxon>
        <taxon>Endopterygota</taxon>
        <taxon>Diptera</taxon>
        <taxon>Brachycera</taxon>
        <taxon>Muscomorpha</taxon>
        <taxon>Hippoboscoidea</taxon>
        <taxon>Glossinidae</taxon>
        <taxon>Glossina</taxon>
    </lineage>
</organism>
<dbReference type="EnsemblMetazoa" id="GPAI014980-RA">
    <property type="protein sequence ID" value="GPAI014980-PA"/>
    <property type="gene ID" value="GPAI014980"/>
</dbReference>
<reference evidence="1" key="2">
    <citation type="submission" date="2020-05" db="UniProtKB">
        <authorList>
            <consortium name="EnsemblMetazoa"/>
        </authorList>
    </citation>
    <scope>IDENTIFICATION</scope>
    <source>
        <strain evidence="1">IAEA</strain>
    </source>
</reference>
<keyword evidence="2" id="KW-1185">Reference proteome</keyword>
<reference evidence="2" key="1">
    <citation type="submission" date="2014-03" db="EMBL/GenBank/DDBJ databases">
        <authorList>
            <person name="Aksoy S."/>
            <person name="Warren W."/>
            <person name="Wilson R.K."/>
        </authorList>
    </citation>
    <scope>NUCLEOTIDE SEQUENCE [LARGE SCALE GENOMIC DNA]</scope>
    <source>
        <strain evidence="2">IAEA</strain>
    </source>
</reference>
<evidence type="ECO:0000313" key="2">
    <source>
        <dbReference type="Proteomes" id="UP000092445"/>
    </source>
</evidence>
<dbReference type="STRING" id="7398.A0A1A9ZHS0"/>
<dbReference type="VEuPathDB" id="VectorBase:GPAI014980"/>
<accession>A0A1A9ZHS0</accession>